<feature type="transmembrane region" description="Helical" evidence="15">
    <location>
        <begin position="135"/>
        <end position="156"/>
    </location>
</feature>
<dbReference type="Pfam" id="PF00122">
    <property type="entry name" value="E1-E2_ATPase"/>
    <property type="match status" value="1"/>
</dbReference>
<proteinExistence type="inferred from homology"/>
<evidence type="ECO:0000256" key="6">
    <source>
        <dbReference type="ARBA" id="ARBA00022692"/>
    </source>
</evidence>
<dbReference type="PROSITE" id="PS00154">
    <property type="entry name" value="ATPASE_E1_E2"/>
    <property type="match status" value="1"/>
</dbReference>
<dbReference type="InterPro" id="IPR006121">
    <property type="entry name" value="HMA_dom"/>
</dbReference>
<dbReference type="Gene3D" id="3.30.70.100">
    <property type="match status" value="1"/>
</dbReference>
<keyword evidence="10" id="KW-0460">Magnesium</keyword>
<dbReference type="Proteomes" id="UP000665026">
    <property type="component" value="Chromosome"/>
</dbReference>
<protein>
    <submittedName>
        <fullName evidence="17">Cadmium-translocating P-type ATPase</fullName>
    </submittedName>
</protein>
<dbReference type="NCBIfam" id="TIGR01511">
    <property type="entry name" value="ATPase-IB1_Cu"/>
    <property type="match status" value="1"/>
</dbReference>
<dbReference type="InterPro" id="IPR008250">
    <property type="entry name" value="ATPase_P-typ_transduc_dom_A_sf"/>
</dbReference>
<dbReference type="KEGG" id="cact:HZ995_01895"/>
<sequence length="710" mass="74265">MTAACPACVAAPAAIEVALPKAAVQLSVPSVRCAACIGAIESHLAQVPGIQSARVNLSQKRVAVETDLPPAEIAKSLEQIGYEAFPLNAAALGSRGDASGQDLLMRMGVAGFAMMNVMLLSVAVWSGASGATRDLFHLISAGIALPAVLFSAQPFFQNAWRALKVGRLNMDVPISLAILLASGMSLYESLHGGHHAYFDAALSLTFFLLIGRYLEQRTRSAAHSAAKELSALEEHTAQRMLGGISEVVPIADLREGDTILVTTGARVPADGRLLTATAHTDRSFLTGESDPIAHDVGATLNAGEINLGAPFELCVDASGTNTRLHQITQLIETAENARNRYTSLADRAARIYAPGVHLLAALTFAGWVIASGDIRHALNVSIAVLIITCPCALGLAVPAVSTAAISRLYRLGFLVKSGTALERLAEVDSLVFDKTGTLTKPGFDLDLTRFSREELSVMKALSQASSHPLSKALSNFLGDITPAELTDLEEVKGAGVRAKFGGRPVTLGRASWLSQSGSGLILKIGEASRSLPYSESLTEGAIEAVEGTQALGLPSVVLSGDTPLKTRSIADRLGIDDWHAQVSPEEKSNLIAESSDQGQLSCMVGDGLNDTVALASAHASVAPGSALDAARSASDVVLLRGSLEKLPQLFRTARMAVRLSKQNFAIAALYNAIAIPIAVAGYATPLMAALAMSFSSITVIFNAARVGVQK</sequence>
<dbReference type="InterPro" id="IPR023299">
    <property type="entry name" value="ATPase_P-typ_cyto_dom_N"/>
</dbReference>
<dbReference type="PROSITE" id="PS01047">
    <property type="entry name" value="HMA_1"/>
    <property type="match status" value="1"/>
</dbReference>
<accession>A0A975EQF3</accession>
<dbReference type="InterPro" id="IPR059000">
    <property type="entry name" value="ATPase_P-type_domA"/>
</dbReference>
<dbReference type="RefSeq" id="WP_209357002.1">
    <property type="nucleotide sequence ID" value="NZ_CP060010.1"/>
</dbReference>
<gene>
    <name evidence="17" type="primary">cadA</name>
    <name evidence="17" type="ORF">HZ995_01895</name>
</gene>
<keyword evidence="13" id="KW-0406">Ion transport</keyword>
<feature type="transmembrane region" description="Helical" evidence="15">
    <location>
        <begin position="351"/>
        <end position="370"/>
    </location>
</feature>
<dbReference type="GO" id="GO:0016887">
    <property type="term" value="F:ATP hydrolysis activity"/>
    <property type="evidence" value="ECO:0007669"/>
    <property type="project" value="InterPro"/>
</dbReference>
<evidence type="ECO:0000256" key="1">
    <source>
        <dbReference type="ARBA" id="ARBA00004651"/>
    </source>
</evidence>
<dbReference type="NCBIfam" id="TIGR01525">
    <property type="entry name" value="ATPase-IB_hvy"/>
    <property type="match status" value="1"/>
</dbReference>
<dbReference type="Gene3D" id="3.40.1110.10">
    <property type="entry name" value="Calcium-transporting ATPase, cytoplasmic domain N"/>
    <property type="match status" value="1"/>
</dbReference>
<evidence type="ECO:0000256" key="10">
    <source>
        <dbReference type="ARBA" id="ARBA00022842"/>
    </source>
</evidence>
<dbReference type="SUPFAM" id="SSF81665">
    <property type="entry name" value="Calcium ATPase, transmembrane domain M"/>
    <property type="match status" value="1"/>
</dbReference>
<dbReference type="GO" id="GO:0005524">
    <property type="term" value="F:ATP binding"/>
    <property type="evidence" value="ECO:0007669"/>
    <property type="project" value="UniProtKB-UniRule"/>
</dbReference>
<dbReference type="AlphaFoldDB" id="A0A975EQF3"/>
<evidence type="ECO:0000256" key="12">
    <source>
        <dbReference type="ARBA" id="ARBA00022989"/>
    </source>
</evidence>
<feature type="transmembrane region" description="Helical" evidence="15">
    <location>
        <begin position="664"/>
        <end position="683"/>
    </location>
</feature>
<dbReference type="Gene3D" id="3.40.50.1000">
    <property type="entry name" value="HAD superfamily/HAD-like"/>
    <property type="match status" value="1"/>
</dbReference>
<evidence type="ECO:0000256" key="8">
    <source>
        <dbReference type="ARBA" id="ARBA00022741"/>
    </source>
</evidence>
<dbReference type="GO" id="GO:0043682">
    <property type="term" value="F:P-type divalent copper transporter activity"/>
    <property type="evidence" value="ECO:0007669"/>
    <property type="project" value="TreeGrafter"/>
</dbReference>
<evidence type="ECO:0000256" key="4">
    <source>
        <dbReference type="ARBA" id="ARBA00022475"/>
    </source>
</evidence>
<keyword evidence="4 15" id="KW-1003">Cell membrane</keyword>
<dbReference type="PRINTS" id="PR00119">
    <property type="entry name" value="CATATPASE"/>
</dbReference>
<evidence type="ECO:0000256" key="11">
    <source>
        <dbReference type="ARBA" id="ARBA00022967"/>
    </source>
</evidence>
<feature type="transmembrane region" description="Helical" evidence="15">
    <location>
        <begin position="196"/>
        <end position="214"/>
    </location>
</feature>
<dbReference type="InterPro" id="IPR036412">
    <property type="entry name" value="HAD-like_sf"/>
</dbReference>
<feature type="transmembrane region" description="Helical" evidence="15">
    <location>
        <begin position="689"/>
        <end position="708"/>
    </location>
</feature>
<keyword evidence="9 15" id="KW-0067">ATP-binding</keyword>
<dbReference type="PANTHER" id="PTHR43520:SF5">
    <property type="entry name" value="CATION-TRANSPORTING P-TYPE ATPASE-RELATED"/>
    <property type="match status" value="1"/>
</dbReference>
<dbReference type="GO" id="GO:0005507">
    <property type="term" value="F:copper ion binding"/>
    <property type="evidence" value="ECO:0007669"/>
    <property type="project" value="TreeGrafter"/>
</dbReference>
<keyword evidence="5" id="KW-0597">Phosphoprotein</keyword>
<organism evidence="17 18">
    <name type="scientific">Cognatishimia activa</name>
    <dbReference type="NCBI Taxonomy" id="1715691"/>
    <lineage>
        <taxon>Bacteria</taxon>
        <taxon>Pseudomonadati</taxon>
        <taxon>Pseudomonadota</taxon>
        <taxon>Alphaproteobacteria</taxon>
        <taxon>Rhodobacterales</taxon>
        <taxon>Paracoccaceae</taxon>
        <taxon>Cognatishimia</taxon>
    </lineage>
</organism>
<dbReference type="InterPro" id="IPR017969">
    <property type="entry name" value="Heavy-metal-associated_CS"/>
</dbReference>
<dbReference type="InterPro" id="IPR018303">
    <property type="entry name" value="ATPase_P-typ_P_site"/>
</dbReference>
<keyword evidence="14 15" id="KW-0472">Membrane</keyword>
<dbReference type="SUPFAM" id="SSF56784">
    <property type="entry name" value="HAD-like"/>
    <property type="match status" value="1"/>
</dbReference>
<dbReference type="InterPro" id="IPR036163">
    <property type="entry name" value="HMA_dom_sf"/>
</dbReference>
<dbReference type="GO" id="GO:0055070">
    <property type="term" value="P:copper ion homeostasis"/>
    <property type="evidence" value="ECO:0007669"/>
    <property type="project" value="TreeGrafter"/>
</dbReference>
<evidence type="ECO:0000256" key="5">
    <source>
        <dbReference type="ARBA" id="ARBA00022553"/>
    </source>
</evidence>
<evidence type="ECO:0000256" key="3">
    <source>
        <dbReference type="ARBA" id="ARBA00022448"/>
    </source>
</evidence>
<evidence type="ECO:0000256" key="2">
    <source>
        <dbReference type="ARBA" id="ARBA00006024"/>
    </source>
</evidence>
<dbReference type="Gene3D" id="2.70.150.10">
    <property type="entry name" value="Calcium-transporting ATPase, cytoplasmic transduction domain A"/>
    <property type="match status" value="1"/>
</dbReference>
<evidence type="ECO:0000256" key="7">
    <source>
        <dbReference type="ARBA" id="ARBA00022723"/>
    </source>
</evidence>
<keyword evidence="8 15" id="KW-0547">Nucleotide-binding</keyword>
<dbReference type="InterPro" id="IPR027256">
    <property type="entry name" value="P-typ_ATPase_IB"/>
</dbReference>
<evidence type="ECO:0000259" key="16">
    <source>
        <dbReference type="PROSITE" id="PS50846"/>
    </source>
</evidence>
<keyword evidence="6 15" id="KW-0812">Transmembrane</keyword>
<evidence type="ECO:0000256" key="15">
    <source>
        <dbReference type="RuleBase" id="RU362081"/>
    </source>
</evidence>
<dbReference type="CDD" id="cd00371">
    <property type="entry name" value="HMA"/>
    <property type="match status" value="1"/>
</dbReference>
<feature type="transmembrane region" description="Helical" evidence="15">
    <location>
        <begin position="168"/>
        <end position="190"/>
    </location>
</feature>
<dbReference type="PROSITE" id="PS01229">
    <property type="entry name" value="COF_2"/>
    <property type="match status" value="1"/>
</dbReference>
<feature type="transmembrane region" description="Helical" evidence="15">
    <location>
        <begin position="103"/>
        <end position="123"/>
    </location>
</feature>
<comment type="subcellular location">
    <subcellularLocation>
        <location evidence="1">Cell membrane</location>
        <topology evidence="1">Multi-pass membrane protein</topology>
    </subcellularLocation>
</comment>
<dbReference type="NCBIfam" id="TIGR01494">
    <property type="entry name" value="ATPase_P-type"/>
    <property type="match status" value="1"/>
</dbReference>
<keyword evidence="7 15" id="KW-0479">Metal-binding</keyword>
<reference evidence="17" key="1">
    <citation type="submission" date="2020-07" db="EMBL/GenBank/DDBJ databases">
        <title>Genome sequences of bacteria associated with the marine, planktonic diatom Thalassiosira profunda strain ECT2AJA-044.</title>
        <authorList>
            <person name="Gargas C.B."/>
            <person name="Roberts W.R."/>
            <person name="Alverson A.J."/>
        </authorList>
    </citation>
    <scope>NUCLEOTIDE SEQUENCE</scope>
    <source>
        <strain evidence="17">ECT2AJA-044</strain>
    </source>
</reference>
<dbReference type="NCBIfam" id="TIGR01512">
    <property type="entry name" value="ATPase-IB2_Cd"/>
    <property type="match status" value="1"/>
</dbReference>
<evidence type="ECO:0000313" key="17">
    <source>
        <dbReference type="EMBL" id="QTN36300.1"/>
    </source>
</evidence>
<dbReference type="InterPro" id="IPR001757">
    <property type="entry name" value="P_typ_ATPase"/>
</dbReference>
<keyword evidence="12 15" id="KW-1133">Transmembrane helix</keyword>
<feature type="transmembrane region" description="Helical" evidence="15">
    <location>
        <begin position="382"/>
        <end position="406"/>
    </location>
</feature>
<name>A0A975EQF3_9RHOB</name>
<evidence type="ECO:0000256" key="14">
    <source>
        <dbReference type="ARBA" id="ARBA00023136"/>
    </source>
</evidence>
<keyword evidence="3" id="KW-0813">Transport</keyword>
<dbReference type="PANTHER" id="PTHR43520">
    <property type="entry name" value="ATP7, ISOFORM B"/>
    <property type="match status" value="1"/>
</dbReference>
<dbReference type="Pfam" id="PF00403">
    <property type="entry name" value="HMA"/>
    <property type="match status" value="1"/>
</dbReference>
<dbReference type="Pfam" id="PF00702">
    <property type="entry name" value="Hydrolase"/>
    <property type="match status" value="1"/>
</dbReference>
<feature type="domain" description="HMA" evidence="16">
    <location>
        <begin position="22"/>
        <end position="85"/>
    </location>
</feature>
<dbReference type="GO" id="GO:0005886">
    <property type="term" value="C:plasma membrane"/>
    <property type="evidence" value="ECO:0007669"/>
    <property type="project" value="UniProtKB-SubCell"/>
</dbReference>
<dbReference type="EMBL" id="CP060010">
    <property type="protein sequence ID" value="QTN36300.1"/>
    <property type="molecule type" value="Genomic_DNA"/>
</dbReference>
<keyword evidence="11" id="KW-1278">Translocase</keyword>
<comment type="similarity">
    <text evidence="2 15">Belongs to the cation transport ATPase (P-type) (TC 3.A.3) family. Type IB subfamily.</text>
</comment>
<evidence type="ECO:0000256" key="9">
    <source>
        <dbReference type="ARBA" id="ARBA00022840"/>
    </source>
</evidence>
<evidence type="ECO:0000256" key="13">
    <source>
        <dbReference type="ARBA" id="ARBA00023065"/>
    </source>
</evidence>
<dbReference type="PROSITE" id="PS50846">
    <property type="entry name" value="HMA_2"/>
    <property type="match status" value="1"/>
</dbReference>
<dbReference type="InterPro" id="IPR023298">
    <property type="entry name" value="ATPase_P-typ_TM_dom_sf"/>
</dbReference>
<dbReference type="SUPFAM" id="SSF55008">
    <property type="entry name" value="HMA, heavy metal-associated domain"/>
    <property type="match status" value="1"/>
</dbReference>
<evidence type="ECO:0000313" key="18">
    <source>
        <dbReference type="Proteomes" id="UP000665026"/>
    </source>
</evidence>
<dbReference type="InterPro" id="IPR023214">
    <property type="entry name" value="HAD_sf"/>
</dbReference>
<dbReference type="SUPFAM" id="SSF81653">
    <property type="entry name" value="Calcium ATPase, transduction domain A"/>
    <property type="match status" value="1"/>
</dbReference>